<dbReference type="Pfam" id="PF06580">
    <property type="entry name" value="His_kinase"/>
    <property type="match status" value="1"/>
</dbReference>
<keyword evidence="2" id="KW-1133">Transmembrane helix</keyword>
<keyword evidence="1" id="KW-0175">Coiled coil</keyword>
<dbReference type="PANTHER" id="PTHR34220">
    <property type="entry name" value="SENSOR HISTIDINE KINASE YPDA"/>
    <property type="match status" value="1"/>
</dbReference>
<dbReference type="InterPro" id="IPR036890">
    <property type="entry name" value="HATPase_C_sf"/>
</dbReference>
<dbReference type="PANTHER" id="PTHR34220:SF7">
    <property type="entry name" value="SENSOR HISTIDINE KINASE YPDA"/>
    <property type="match status" value="1"/>
</dbReference>
<dbReference type="InterPro" id="IPR010559">
    <property type="entry name" value="Sig_transdc_His_kin_internal"/>
</dbReference>
<feature type="transmembrane region" description="Helical" evidence="2">
    <location>
        <begin position="115"/>
        <end position="134"/>
    </location>
</feature>
<reference evidence="4 5" key="1">
    <citation type="submission" date="2018-07" db="EMBL/GenBank/DDBJ databases">
        <title>Genome analysis of Runella aurantiaca.</title>
        <authorList>
            <person name="Yang X."/>
        </authorList>
    </citation>
    <scope>NUCLEOTIDE SEQUENCE [LARGE SCALE GENOMIC DNA]</scope>
    <source>
        <strain evidence="4 5">YX9</strain>
    </source>
</reference>
<dbReference type="Proteomes" id="UP000253141">
    <property type="component" value="Unassembled WGS sequence"/>
</dbReference>
<keyword evidence="2" id="KW-0472">Membrane</keyword>
<evidence type="ECO:0000313" key="5">
    <source>
        <dbReference type="Proteomes" id="UP000253141"/>
    </source>
</evidence>
<dbReference type="GO" id="GO:0000155">
    <property type="term" value="F:phosphorelay sensor kinase activity"/>
    <property type="evidence" value="ECO:0007669"/>
    <property type="project" value="InterPro"/>
</dbReference>
<dbReference type="Gene3D" id="3.30.565.10">
    <property type="entry name" value="Histidine kinase-like ATPase, C-terminal domain"/>
    <property type="match status" value="1"/>
</dbReference>
<dbReference type="EMBL" id="QPIW01000022">
    <property type="protein sequence ID" value="RDB03869.1"/>
    <property type="molecule type" value="Genomic_DNA"/>
</dbReference>
<evidence type="ECO:0000256" key="1">
    <source>
        <dbReference type="SAM" id="Coils"/>
    </source>
</evidence>
<protein>
    <submittedName>
        <fullName evidence="4">GHKL domain-containing protein</fullName>
    </submittedName>
</protein>
<organism evidence="4 5">
    <name type="scientific">Runella aurantiaca</name>
    <dbReference type="NCBI Taxonomy" id="2282308"/>
    <lineage>
        <taxon>Bacteria</taxon>
        <taxon>Pseudomonadati</taxon>
        <taxon>Bacteroidota</taxon>
        <taxon>Cytophagia</taxon>
        <taxon>Cytophagales</taxon>
        <taxon>Spirosomataceae</taxon>
        <taxon>Runella</taxon>
    </lineage>
</organism>
<dbReference type="GO" id="GO:0016020">
    <property type="term" value="C:membrane"/>
    <property type="evidence" value="ECO:0007669"/>
    <property type="project" value="InterPro"/>
</dbReference>
<feature type="coiled-coil region" evidence="1">
    <location>
        <begin position="197"/>
        <end position="224"/>
    </location>
</feature>
<feature type="domain" description="Signal transduction histidine kinase internal region" evidence="3">
    <location>
        <begin position="216"/>
        <end position="295"/>
    </location>
</feature>
<comment type="caution">
    <text evidence="4">The sequence shown here is derived from an EMBL/GenBank/DDBJ whole genome shotgun (WGS) entry which is preliminary data.</text>
</comment>
<evidence type="ECO:0000256" key="2">
    <source>
        <dbReference type="SAM" id="Phobius"/>
    </source>
</evidence>
<feature type="transmembrane region" description="Helical" evidence="2">
    <location>
        <begin position="176"/>
        <end position="196"/>
    </location>
</feature>
<proteinExistence type="predicted"/>
<name>A0A369I2A0_9BACT</name>
<accession>A0A369I2A0</accession>
<feature type="transmembrane region" description="Helical" evidence="2">
    <location>
        <begin position="146"/>
        <end position="170"/>
    </location>
</feature>
<dbReference type="InterPro" id="IPR050640">
    <property type="entry name" value="Bact_2-comp_sensor_kinase"/>
</dbReference>
<keyword evidence="5" id="KW-1185">Reference proteome</keyword>
<keyword evidence="2" id="KW-0812">Transmembrane</keyword>
<dbReference type="AlphaFoldDB" id="A0A369I2A0"/>
<evidence type="ECO:0000313" key="4">
    <source>
        <dbReference type="EMBL" id="RDB03869.1"/>
    </source>
</evidence>
<gene>
    <name evidence="4" type="ORF">DVG78_21705</name>
</gene>
<feature type="transmembrane region" description="Helical" evidence="2">
    <location>
        <begin position="84"/>
        <end position="103"/>
    </location>
</feature>
<sequence>MVSPRKNHVEACREPDRNAFLDDKPVGAFTQGFRHGFGRIRPENGRTFTKFLNFAHRFNKTQVNSTLMSSSNNHWLTSFFGKNLYIFLSLLFSIPLFLMIETYVKAIGIHEDEAVAATVTFLFVIGVFAGRYLSQLWISSTQPISNEIIIGVILLIIGCVVGLFALPFQGNKATQLLFWIPFVFVPLALGTLIKMVRHNVQHQLREAQQVAAQSKSELQLLQSQLSPHFLFNTLNNLYGLSITQHEKIPPLLLKLADLLRYSVYDAKEVFVPLQDELAYINNYIDFEKIRIGERLLLRAAIESLPKPDIKIAPMLLIVFIENAFKHSKNTVDETIFVDLTLKTWSDSILFSVKNSYNPTKQSESTPEKHSGFGLVSVRKRLELLYPNQYDLKIEAKDGFYHVMLQLKMK</sequence>
<evidence type="ECO:0000259" key="3">
    <source>
        <dbReference type="Pfam" id="PF06580"/>
    </source>
</evidence>